<dbReference type="AlphaFoldDB" id="A0A3G6J0F3"/>
<dbReference type="KEGG" id="cgk:CGERO_06070"/>
<sequence length="111" mass="12903">MAIIVSIKLVQNIGHDSLWTAIVCTYSEIRYLSEEWFATFEHRRVLFGPIFTLEQRPGGIVGPAKPFFQRYIYPYHPLVLQHSAHFRGFYGATTETDYSSRTQSLSNLLRF</sequence>
<accession>A0A3G6J0F3</accession>
<reference evidence="1 2" key="1">
    <citation type="submission" date="2018-11" db="EMBL/GenBank/DDBJ databases">
        <authorList>
            <person name="Kleinhagauer T."/>
            <person name="Glaeser S.P."/>
            <person name="Spergser J."/>
            <person name="Ruckert C."/>
            <person name="Kaempfer P."/>
            <person name="Busse H.-J."/>
        </authorList>
    </citation>
    <scope>NUCLEOTIDE SEQUENCE [LARGE SCALE GENOMIC DNA]</scope>
    <source>
        <strain evidence="1 2">W8</strain>
    </source>
</reference>
<dbReference type="EMBL" id="CP033897">
    <property type="protein sequence ID" value="AZA11521.1"/>
    <property type="molecule type" value="Genomic_DNA"/>
</dbReference>
<protein>
    <submittedName>
        <fullName evidence="1">Uncharacterized protein</fullName>
    </submittedName>
</protein>
<evidence type="ECO:0000313" key="2">
    <source>
        <dbReference type="Proteomes" id="UP000271587"/>
    </source>
</evidence>
<name>A0A3G6J0F3_9CORY</name>
<keyword evidence="2" id="KW-1185">Reference proteome</keyword>
<organism evidence="1 2">
    <name type="scientific">Corynebacterium gerontici</name>
    <dbReference type="NCBI Taxonomy" id="2079234"/>
    <lineage>
        <taxon>Bacteria</taxon>
        <taxon>Bacillati</taxon>
        <taxon>Actinomycetota</taxon>
        <taxon>Actinomycetes</taxon>
        <taxon>Mycobacteriales</taxon>
        <taxon>Corynebacteriaceae</taxon>
        <taxon>Corynebacterium</taxon>
    </lineage>
</organism>
<dbReference type="Proteomes" id="UP000271587">
    <property type="component" value="Chromosome"/>
</dbReference>
<proteinExistence type="predicted"/>
<gene>
    <name evidence="1" type="ORF">CGERO_06070</name>
</gene>
<evidence type="ECO:0000313" key="1">
    <source>
        <dbReference type="EMBL" id="AZA11521.1"/>
    </source>
</evidence>